<dbReference type="PROSITE" id="PS50011">
    <property type="entry name" value="PROTEIN_KINASE_DOM"/>
    <property type="match status" value="1"/>
</dbReference>
<protein>
    <submittedName>
        <fullName evidence="17">Non-specific serine/threonine protein kinase</fullName>
        <ecNumber evidence="17">2.7.11.1</ecNumber>
    </submittedName>
</protein>
<dbReference type="SMART" id="SM00220">
    <property type="entry name" value="S_TKc"/>
    <property type="match status" value="1"/>
</dbReference>
<evidence type="ECO:0000256" key="9">
    <source>
        <dbReference type="ARBA" id="ARBA00022989"/>
    </source>
</evidence>
<evidence type="ECO:0000256" key="7">
    <source>
        <dbReference type="ARBA" id="ARBA00022777"/>
    </source>
</evidence>
<proteinExistence type="predicted"/>
<comment type="catalytic activity">
    <reaction evidence="13">
        <text>L-seryl-[protein] + ATP = O-phospho-L-seryl-[protein] + ADP + H(+)</text>
        <dbReference type="Rhea" id="RHEA:17989"/>
        <dbReference type="Rhea" id="RHEA-COMP:9863"/>
        <dbReference type="Rhea" id="RHEA-COMP:11604"/>
        <dbReference type="ChEBI" id="CHEBI:15378"/>
        <dbReference type="ChEBI" id="CHEBI:29999"/>
        <dbReference type="ChEBI" id="CHEBI:30616"/>
        <dbReference type="ChEBI" id="CHEBI:83421"/>
        <dbReference type="ChEBI" id="CHEBI:456216"/>
    </reaction>
</comment>
<keyword evidence="11" id="KW-1015">Disulfide bond</keyword>
<comment type="subcellular location">
    <subcellularLocation>
        <location evidence="1">Membrane</location>
        <topology evidence="1">Single-pass type I membrane protein</topology>
    </subcellularLocation>
</comment>
<keyword evidence="6" id="KW-0547">Nucleotide-binding</keyword>
<dbReference type="InterPro" id="IPR025287">
    <property type="entry name" value="WAK_GUB"/>
</dbReference>
<evidence type="ECO:0000256" key="1">
    <source>
        <dbReference type="ARBA" id="ARBA00004479"/>
    </source>
</evidence>
<feature type="domain" description="Protein kinase" evidence="16">
    <location>
        <begin position="421"/>
        <end position="692"/>
    </location>
</feature>
<evidence type="ECO:0000256" key="13">
    <source>
        <dbReference type="ARBA" id="ARBA00047558"/>
    </source>
</evidence>
<dbReference type="Pfam" id="PF00069">
    <property type="entry name" value="Pkinase"/>
    <property type="match status" value="1"/>
</dbReference>
<dbReference type="InterPro" id="IPR045274">
    <property type="entry name" value="WAK-like"/>
</dbReference>
<dbReference type="PANTHER" id="PTHR27005:SF515">
    <property type="entry name" value="WALL-ASSOCIATED RECEPTOR KINASE-LIKE 10-RELATED"/>
    <property type="match status" value="1"/>
</dbReference>
<keyword evidence="10" id="KW-0472">Membrane</keyword>
<dbReference type="Gene3D" id="3.30.200.20">
    <property type="entry name" value="Phosphorylase Kinase, domain 1"/>
    <property type="match status" value="1"/>
</dbReference>
<evidence type="ECO:0000313" key="17">
    <source>
        <dbReference type="EMBL" id="KAL1531910.1"/>
    </source>
</evidence>
<dbReference type="CDD" id="cd14066">
    <property type="entry name" value="STKc_IRAK"/>
    <property type="match status" value="1"/>
</dbReference>
<evidence type="ECO:0000256" key="10">
    <source>
        <dbReference type="ARBA" id="ARBA00023136"/>
    </source>
</evidence>
<keyword evidence="18" id="KW-1185">Reference proteome</keyword>
<keyword evidence="5 15" id="KW-0732">Signal</keyword>
<gene>
    <name evidence="17" type="ORF">AAHA92_31993</name>
</gene>
<keyword evidence="4" id="KW-0812">Transmembrane</keyword>
<evidence type="ECO:0000256" key="12">
    <source>
        <dbReference type="ARBA" id="ARBA00023180"/>
    </source>
</evidence>
<evidence type="ECO:0000256" key="5">
    <source>
        <dbReference type="ARBA" id="ARBA00022729"/>
    </source>
</evidence>
<dbReference type="EC" id="2.7.11.1" evidence="17"/>
<keyword evidence="2 17" id="KW-0723">Serine/threonine-protein kinase</keyword>
<keyword evidence="12" id="KW-0325">Glycoprotein</keyword>
<evidence type="ECO:0000256" key="6">
    <source>
        <dbReference type="ARBA" id="ARBA00022741"/>
    </source>
</evidence>
<evidence type="ECO:0000256" key="14">
    <source>
        <dbReference type="ARBA" id="ARBA00047951"/>
    </source>
</evidence>
<keyword evidence="3 17" id="KW-0808">Transferase</keyword>
<evidence type="ECO:0000256" key="4">
    <source>
        <dbReference type="ARBA" id="ARBA00022692"/>
    </source>
</evidence>
<comment type="catalytic activity">
    <reaction evidence="14">
        <text>L-threonyl-[protein] + ATP = O-phospho-L-threonyl-[protein] + ADP + H(+)</text>
        <dbReference type="Rhea" id="RHEA:46608"/>
        <dbReference type="Rhea" id="RHEA-COMP:11060"/>
        <dbReference type="Rhea" id="RHEA-COMP:11605"/>
        <dbReference type="ChEBI" id="CHEBI:15378"/>
        <dbReference type="ChEBI" id="CHEBI:30013"/>
        <dbReference type="ChEBI" id="CHEBI:30616"/>
        <dbReference type="ChEBI" id="CHEBI:61977"/>
        <dbReference type="ChEBI" id="CHEBI:456216"/>
    </reaction>
</comment>
<dbReference type="GO" id="GO:0004674">
    <property type="term" value="F:protein serine/threonine kinase activity"/>
    <property type="evidence" value="ECO:0007669"/>
    <property type="project" value="UniProtKB-KW"/>
</dbReference>
<sequence>MKLALVIRVFSTLCFALAPTLASSVSKPGCPETCGNVTIPYPFGIGSKCSANSSFTVICKKSTGNSSTMVPFLSTINLEVVNVYIQGVVIVNLPVSPMNCSEGQRRESLPISLTGSSFTVSAHYNRLVVLGCKTAVWFRKNGTRVGGCLAMCDDANSTDVISCNGINCCQTSIPRRVQEFQFTYQSIQASNSSFCGYVFPVDKKWLENEDYKRYEGLVDDRSNPFDREFGFVPLVLEWEFGNQNGVCESPSAVNYGSSFIIGTSSYQYYRFWDQSKCKLVFDHYKNEIRSFFFYRQVGYVSSRKYCTCGGYEGNPYIGCSNAIYPPSSPNENSNHNRSQPIIKTYIVIGSVAGGLILLTAAWKFGKAITETVKAIKASRKHMFFKRNGGILLEQQLAAVENDIEKTRLFTSVELAKATDDYNENRVLGRGGEGVVYKGMLEDGRIVAVKKSERVNEGDVVDFINEVVIVSQINHRNVVKLLGCCLESEVPRLVYEFIPNGTLFSHIHHPHEDIPLFWETRVRIAKQVAGALAYLHSAASVPIYHRDIKSTNILLDEKYRAKISDFGTSRSISLDQTHVTTRVVGTFGYLDPEYFQSSHFTEKSDVYSFGVVLVELLTGEKAVSAVRVEEGRGLAMHFLHSMEQDQLFDIVDARVIKEGKKEEIEAMAEIAKRCLHLNGKGRPTMKEVSHHLEGIKVEIPENQIQSSGSDPIEDVDSDGLSSISEIIECSSSGES</sequence>
<dbReference type="GO" id="GO:0005524">
    <property type="term" value="F:ATP binding"/>
    <property type="evidence" value="ECO:0007669"/>
    <property type="project" value="UniProtKB-KW"/>
</dbReference>
<accession>A0ABD1FJC8</accession>
<evidence type="ECO:0000256" key="2">
    <source>
        <dbReference type="ARBA" id="ARBA00022527"/>
    </source>
</evidence>
<dbReference type="Proteomes" id="UP001567538">
    <property type="component" value="Unassembled WGS sequence"/>
</dbReference>
<name>A0ABD1FJC8_SALDI</name>
<organism evidence="17 18">
    <name type="scientific">Salvia divinorum</name>
    <name type="common">Maria pastora</name>
    <name type="synonym">Diviner's sage</name>
    <dbReference type="NCBI Taxonomy" id="28513"/>
    <lineage>
        <taxon>Eukaryota</taxon>
        <taxon>Viridiplantae</taxon>
        <taxon>Streptophyta</taxon>
        <taxon>Embryophyta</taxon>
        <taxon>Tracheophyta</taxon>
        <taxon>Spermatophyta</taxon>
        <taxon>Magnoliopsida</taxon>
        <taxon>eudicotyledons</taxon>
        <taxon>Gunneridae</taxon>
        <taxon>Pentapetalae</taxon>
        <taxon>asterids</taxon>
        <taxon>lamiids</taxon>
        <taxon>Lamiales</taxon>
        <taxon>Lamiaceae</taxon>
        <taxon>Nepetoideae</taxon>
        <taxon>Mentheae</taxon>
        <taxon>Salviinae</taxon>
        <taxon>Salvia</taxon>
        <taxon>Salvia subgen. Calosphace</taxon>
    </lineage>
</organism>
<dbReference type="InterPro" id="IPR011009">
    <property type="entry name" value="Kinase-like_dom_sf"/>
</dbReference>
<evidence type="ECO:0000256" key="11">
    <source>
        <dbReference type="ARBA" id="ARBA00023157"/>
    </source>
</evidence>
<dbReference type="PROSITE" id="PS00108">
    <property type="entry name" value="PROTEIN_KINASE_ST"/>
    <property type="match status" value="1"/>
</dbReference>
<dbReference type="FunFam" id="3.30.200.20:FF:000043">
    <property type="entry name" value="Wall-associated receptor kinase 2"/>
    <property type="match status" value="1"/>
</dbReference>
<dbReference type="FunFam" id="1.10.510.10:FF:000084">
    <property type="entry name" value="Wall-associated receptor kinase 2"/>
    <property type="match status" value="1"/>
</dbReference>
<dbReference type="GO" id="GO:0016020">
    <property type="term" value="C:membrane"/>
    <property type="evidence" value="ECO:0007669"/>
    <property type="project" value="UniProtKB-SubCell"/>
</dbReference>
<dbReference type="AlphaFoldDB" id="A0ABD1FJC8"/>
<reference evidence="17 18" key="1">
    <citation type="submission" date="2024-06" db="EMBL/GenBank/DDBJ databases">
        <title>A chromosome level genome sequence of Diviner's sage (Salvia divinorum).</title>
        <authorList>
            <person name="Ford S.A."/>
            <person name="Ro D.-K."/>
            <person name="Ness R.W."/>
            <person name="Phillips M.A."/>
        </authorList>
    </citation>
    <scope>NUCLEOTIDE SEQUENCE [LARGE SCALE GENOMIC DNA]</scope>
    <source>
        <strain evidence="17">SAF-2024a</strain>
        <tissue evidence="17">Leaf</tissue>
    </source>
</reference>
<dbReference type="InterPro" id="IPR000719">
    <property type="entry name" value="Prot_kinase_dom"/>
</dbReference>
<dbReference type="InterPro" id="IPR008271">
    <property type="entry name" value="Ser/Thr_kinase_AS"/>
</dbReference>
<comment type="caution">
    <text evidence="17">The sequence shown here is derived from an EMBL/GenBank/DDBJ whole genome shotgun (WGS) entry which is preliminary data.</text>
</comment>
<feature type="signal peptide" evidence="15">
    <location>
        <begin position="1"/>
        <end position="22"/>
    </location>
</feature>
<keyword evidence="7 17" id="KW-0418">Kinase</keyword>
<evidence type="ECO:0000256" key="3">
    <source>
        <dbReference type="ARBA" id="ARBA00022679"/>
    </source>
</evidence>
<evidence type="ECO:0000256" key="15">
    <source>
        <dbReference type="SAM" id="SignalP"/>
    </source>
</evidence>
<dbReference type="Gene3D" id="1.10.510.10">
    <property type="entry name" value="Transferase(Phosphotransferase) domain 1"/>
    <property type="match status" value="1"/>
</dbReference>
<dbReference type="EMBL" id="JBEAFC010000014">
    <property type="protein sequence ID" value="KAL1531910.1"/>
    <property type="molecule type" value="Genomic_DNA"/>
</dbReference>
<dbReference type="SUPFAM" id="SSF56112">
    <property type="entry name" value="Protein kinase-like (PK-like)"/>
    <property type="match status" value="1"/>
</dbReference>
<dbReference type="Pfam" id="PF13947">
    <property type="entry name" value="GUB_WAK_bind"/>
    <property type="match status" value="1"/>
</dbReference>
<keyword evidence="8" id="KW-0067">ATP-binding</keyword>
<dbReference type="PANTHER" id="PTHR27005">
    <property type="entry name" value="WALL-ASSOCIATED RECEPTOR KINASE-LIKE 21"/>
    <property type="match status" value="1"/>
</dbReference>
<evidence type="ECO:0000256" key="8">
    <source>
        <dbReference type="ARBA" id="ARBA00022840"/>
    </source>
</evidence>
<keyword evidence="9" id="KW-1133">Transmembrane helix</keyword>
<evidence type="ECO:0000313" key="18">
    <source>
        <dbReference type="Proteomes" id="UP001567538"/>
    </source>
</evidence>
<feature type="chain" id="PRO_5044805782" evidence="15">
    <location>
        <begin position="23"/>
        <end position="734"/>
    </location>
</feature>
<evidence type="ECO:0000259" key="16">
    <source>
        <dbReference type="PROSITE" id="PS50011"/>
    </source>
</evidence>